<dbReference type="AlphaFoldDB" id="A0A1D1ZJ76"/>
<reference evidence="9" key="1">
    <citation type="submission" date="2015-07" db="EMBL/GenBank/DDBJ databases">
        <title>Transcriptome Assembly of Anthurium amnicola.</title>
        <authorList>
            <person name="Suzuki J."/>
        </authorList>
    </citation>
    <scope>NUCLEOTIDE SEQUENCE</scope>
</reference>
<evidence type="ECO:0000256" key="2">
    <source>
        <dbReference type="ARBA" id="ARBA00022491"/>
    </source>
</evidence>
<feature type="region of interest" description="Disordered" evidence="7">
    <location>
        <begin position="15"/>
        <end position="39"/>
    </location>
</feature>
<feature type="region of interest" description="Disordered" evidence="7">
    <location>
        <begin position="65"/>
        <end position="129"/>
    </location>
</feature>
<comment type="function">
    <text evidence="6">Transcriptional repressor that regulates multiple aspects of plant growth and development.</text>
</comment>
<feature type="compositionally biased region" description="Low complexity" evidence="7">
    <location>
        <begin position="101"/>
        <end position="117"/>
    </location>
</feature>
<keyword evidence="5 6" id="KW-0539">Nucleus</keyword>
<feature type="compositionally biased region" description="Basic and acidic residues" evidence="7">
    <location>
        <begin position="159"/>
        <end position="172"/>
    </location>
</feature>
<evidence type="ECO:0000256" key="4">
    <source>
        <dbReference type="ARBA" id="ARBA00023163"/>
    </source>
</evidence>
<evidence type="ECO:0000256" key="5">
    <source>
        <dbReference type="ARBA" id="ARBA00023242"/>
    </source>
</evidence>
<name>A0A1D1ZJ76_9ARAE</name>
<dbReference type="InterPro" id="IPR006458">
    <property type="entry name" value="Ovate_C"/>
</dbReference>
<evidence type="ECO:0000256" key="3">
    <source>
        <dbReference type="ARBA" id="ARBA00023015"/>
    </source>
</evidence>
<feature type="region of interest" description="Disordered" evidence="7">
    <location>
        <begin position="295"/>
        <end position="319"/>
    </location>
</feature>
<dbReference type="PROSITE" id="PS51754">
    <property type="entry name" value="OVATE"/>
    <property type="match status" value="1"/>
</dbReference>
<evidence type="ECO:0000313" key="9">
    <source>
        <dbReference type="EMBL" id="JAT67012.1"/>
    </source>
</evidence>
<accession>A0A1D1ZJ76</accession>
<feature type="region of interest" description="Disordered" evidence="7">
    <location>
        <begin position="146"/>
        <end position="214"/>
    </location>
</feature>
<dbReference type="Pfam" id="PF04844">
    <property type="entry name" value="Ovate"/>
    <property type="match status" value="1"/>
</dbReference>
<dbReference type="NCBIfam" id="TIGR01568">
    <property type="entry name" value="A_thal_3678"/>
    <property type="match status" value="1"/>
</dbReference>
<sequence length="319" mass="34254">CLLPTNHLIIKQHHLGSPCPAPLPGRATTTPTTAPAMDTAAAKRKLASSSIFSFSCGCNDAKSVAVSHPRSGGSSSTADPDAASLSRRHHPGAPLSTRPETSSGETATLTTPTTSTSRDGDENDDSSSFSGLLRQLTELEQSVAAWERRHGIPPGWTRETGEVVGEKTHDGGDAPSGDGGRENKSSQKGGRRHHFSGRHRRSQSEGAGGRMGKVGESVAVVKQTEDPLGDFRRSMLQMIIEKEILSGEELQQLLCRFLSLNSPTHHSLIVRAFADIWRDVFSGTGDDDGTDLFLLPPTHHHHHKQKQPPHRQGQVGHHG</sequence>
<protein>
    <recommendedName>
        <fullName evidence="6">Transcription repressor</fullName>
    </recommendedName>
    <alternativeName>
        <fullName evidence="6">Ovate family protein</fullName>
    </alternativeName>
</protein>
<dbReference type="GO" id="GO:0045892">
    <property type="term" value="P:negative regulation of DNA-templated transcription"/>
    <property type="evidence" value="ECO:0007669"/>
    <property type="project" value="UniProtKB-UniRule"/>
</dbReference>
<dbReference type="EMBL" id="GDJX01000924">
    <property type="protein sequence ID" value="JAT67012.1"/>
    <property type="molecule type" value="Transcribed_RNA"/>
</dbReference>
<dbReference type="GO" id="GO:0005634">
    <property type="term" value="C:nucleus"/>
    <property type="evidence" value="ECO:0007669"/>
    <property type="project" value="UniProtKB-SubCell"/>
</dbReference>
<keyword evidence="4 6" id="KW-0804">Transcription</keyword>
<evidence type="ECO:0000256" key="1">
    <source>
        <dbReference type="ARBA" id="ARBA00004123"/>
    </source>
</evidence>
<evidence type="ECO:0000256" key="6">
    <source>
        <dbReference type="RuleBase" id="RU367028"/>
    </source>
</evidence>
<evidence type="ECO:0000256" key="7">
    <source>
        <dbReference type="SAM" id="MobiDB-lite"/>
    </source>
</evidence>
<feature type="compositionally biased region" description="Low complexity" evidence="7">
    <location>
        <begin position="24"/>
        <end position="39"/>
    </location>
</feature>
<organism evidence="9">
    <name type="scientific">Anthurium amnicola</name>
    <dbReference type="NCBI Taxonomy" id="1678845"/>
    <lineage>
        <taxon>Eukaryota</taxon>
        <taxon>Viridiplantae</taxon>
        <taxon>Streptophyta</taxon>
        <taxon>Embryophyta</taxon>
        <taxon>Tracheophyta</taxon>
        <taxon>Spermatophyta</taxon>
        <taxon>Magnoliopsida</taxon>
        <taxon>Liliopsida</taxon>
        <taxon>Araceae</taxon>
        <taxon>Pothoideae</taxon>
        <taxon>Potheae</taxon>
        <taxon>Anthurium</taxon>
    </lineage>
</organism>
<evidence type="ECO:0000259" key="8">
    <source>
        <dbReference type="PROSITE" id="PS51754"/>
    </source>
</evidence>
<dbReference type="PANTHER" id="PTHR33057:SF70">
    <property type="entry name" value="TRANSCRIPTION REPRESSOR-RELATED"/>
    <property type="match status" value="1"/>
</dbReference>
<proteinExistence type="predicted"/>
<feature type="non-terminal residue" evidence="9">
    <location>
        <position position="1"/>
    </location>
</feature>
<feature type="domain" description="OVATE" evidence="8">
    <location>
        <begin position="220"/>
        <end position="279"/>
    </location>
</feature>
<keyword evidence="2 6" id="KW-0678">Repressor</keyword>
<comment type="subcellular location">
    <subcellularLocation>
        <location evidence="1 6">Nucleus</location>
    </subcellularLocation>
</comment>
<dbReference type="PANTHER" id="PTHR33057">
    <property type="entry name" value="TRANSCRIPTION REPRESSOR OFP7-RELATED"/>
    <property type="match status" value="1"/>
</dbReference>
<dbReference type="InterPro" id="IPR038933">
    <property type="entry name" value="Ovate"/>
</dbReference>
<feature type="compositionally biased region" description="Basic residues" evidence="7">
    <location>
        <begin position="189"/>
        <end position="201"/>
    </location>
</feature>
<feature type="compositionally biased region" description="Basic residues" evidence="7">
    <location>
        <begin position="298"/>
        <end position="309"/>
    </location>
</feature>
<gene>
    <name evidence="9" type="primary">NUP145_0</name>
    <name evidence="9" type="ORF">g.58571</name>
</gene>
<keyword evidence="3 6" id="KW-0805">Transcription regulation</keyword>